<dbReference type="EnsemblPlants" id="Bo2g079000.1">
    <property type="protein sequence ID" value="Bo2g079000.1"/>
    <property type="gene ID" value="Bo2g079000"/>
</dbReference>
<organism evidence="1 2">
    <name type="scientific">Brassica oleracea var. oleracea</name>
    <dbReference type="NCBI Taxonomy" id="109376"/>
    <lineage>
        <taxon>Eukaryota</taxon>
        <taxon>Viridiplantae</taxon>
        <taxon>Streptophyta</taxon>
        <taxon>Embryophyta</taxon>
        <taxon>Tracheophyta</taxon>
        <taxon>Spermatophyta</taxon>
        <taxon>Magnoliopsida</taxon>
        <taxon>eudicotyledons</taxon>
        <taxon>Gunneridae</taxon>
        <taxon>Pentapetalae</taxon>
        <taxon>rosids</taxon>
        <taxon>malvids</taxon>
        <taxon>Brassicales</taxon>
        <taxon>Brassicaceae</taxon>
        <taxon>Brassiceae</taxon>
        <taxon>Brassica</taxon>
    </lineage>
</organism>
<sequence>MWHKKHRATPLAERGKGMDTTCQAAAEYLSVLALQKGSKDDVSIIVID</sequence>
<dbReference type="Gramene" id="Bo2g079000.1">
    <property type="protein sequence ID" value="Bo2g079000.1"/>
    <property type="gene ID" value="Bo2g079000"/>
</dbReference>
<accession>A0A0D3AQ63</accession>
<dbReference type="InterPro" id="IPR036457">
    <property type="entry name" value="PPM-type-like_dom_sf"/>
</dbReference>
<proteinExistence type="predicted"/>
<reference evidence="1 2" key="1">
    <citation type="journal article" date="2014" name="Genome Biol.">
        <title>Transcriptome and methylome profiling reveals relics of genome dominance in the mesopolyploid Brassica oleracea.</title>
        <authorList>
            <person name="Parkin I.A."/>
            <person name="Koh C."/>
            <person name="Tang H."/>
            <person name="Robinson S.J."/>
            <person name="Kagale S."/>
            <person name="Clarke W.E."/>
            <person name="Town C.D."/>
            <person name="Nixon J."/>
            <person name="Krishnakumar V."/>
            <person name="Bidwell S.L."/>
            <person name="Denoeud F."/>
            <person name="Belcram H."/>
            <person name="Links M.G."/>
            <person name="Just J."/>
            <person name="Clarke C."/>
            <person name="Bender T."/>
            <person name="Huebert T."/>
            <person name="Mason A.S."/>
            <person name="Pires J.C."/>
            <person name="Barker G."/>
            <person name="Moore J."/>
            <person name="Walley P.G."/>
            <person name="Manoli S."/>
            <person name="Batley J."/>
            <person name="Edwards D."/>
            <person name="Nelson M.N."/>
            <person name="Wang X."/>
            <person name="Paterson A.H."/>
            <person name="King G."/>
            <person name="Bancroft I."/>
            <person name="Chalhoub B."/>
            <person name="Sharpe A.G."/>
        </authorList>
    </citation>
    <scope>NUCLEOTIDE SEQUENCE</scope>
    <source>
        <strain evidence="1 2">cv. TO1000</strain>
    </source>
</reference>
<dbReference type="Gene3D" id="3.60.40.10">
    <property type="entry name" value="PPM-type phosphatase domain"/>
    <property type="match status" value="1"/>
</dbReference>
<evidence type="ECO:0000313" key="2">
    <source>
        <dbReference type="Proteomes" id="UP000032141"/>
    </source>
</evidence>
<dbReference type="HOGENOM" id="CLU_3160687_0_0_1"/>
<dbReference type="Proteomes" id="UP000032141">
    <property type="component" value="Chromosome C2"/>
</dbReference>
<name>A0A0D3AQ63_BRAOL</name>
<protein>
    <recommendedName>
        <fullName evidence="3">PPM-type phosphatase domain-containing protein</fullName>
    </recommendedName>
</protein>
<evidence type="ECO:0000313" key="1">
    <source>
        <dbReference type="EnsemblPlants" id="Bo2g079000.1"/>
    </source>
</evidence>
<dbReference type="STRING" id="109376.A0A0D3AQ63"/>
<reference evidence="1" key="2">
    <citation type="submission" date="2015-03" db="UniProtKB">
        <authorList>
            <consortium name="EnsemblPlants"/>
        </authorList>
    </citation>
    <scope>IDENTIFICATION</scope>
</reference>
<keyword evidence="2" id="KW-1185">Reference proteome</keyword>
<dbReference type="eggNOG" id="KOG0698">
    <property type="taxonomic scope" value="Eukaryota"/>
</dbReference>
<evidence type="ECO:0008006" key="3">
    <source>
        <dbReference type="Google" id="ProtNLM"/>
    </source>
</evidence>
<dbReference type="AlphaFoldDB" id="A0A0D3AQ63"/>